<reference evidence="2" key="1">
    <citation type="submission" date="2018-05" db="EMBL/GenBank/DDBJ databases">
        <authorList>
            <person name="Lanie J.A."/>
            <person name="Ng W.-L."/>
            <person name="Kazmierczak K.M."/>
            <person name="Andrzejewski T.M."/>
            <person name="Davidsen T.M."/>
            <person name="Wayne K.J."/>
            <person name="Tettelin H."/>
            <person name="Glass J.I."/>
            <person name="Rusch D."/>
            <person name="Podicherti R."/>
            <person name="Tsui H.-C.T."/>
            <person name="Winkler M.E."/>
        </authorList>
    </citation>
    <scope>NUCLEOTIDE SEQUENCE</scope>
</reference>
<dbReference type="PROSITE" id="PS51658">
    <property type="entry name" value="BFN"/>
    <property type="match status" value="1"/>
</dbReference>
<dbReference type="SUPFAM" id="SSF103256">
    <property type="entry name" value="Hypothetical protein TM0160"/>
    <property type="match status" value="1"/>
</dbReference>
<evidence type="ECO:0000259" key="1">
    <source>
        <dbReference type="PROSITE" id="PS51658"/>
    </source>
</evidence>
<organism evidence="2">
    <name type="scientific">marine metagenome</name>
    <dbReference type="NCBI Taxonomy" id="408172"/>
    <lineage>
        <taxon>unclassified sequences</taxon>
        <taxon>metagenomes</taxon>
        <taxon>ecological metagenomes</taxon>
    </lineage>
</organism>
<gene>
    <name evidence="2" type="ORF">METZ01_LOCUS369407</name>
</gene>
<evidence type="ECO:0000313" key="2">
    <source>
        <dbReference type="EMBL" id="SVD16553.1"/>
    </source>
</evidence>
<name>A0A382T3K0_9ZZZZ</name>
<dbReference type="PANTHER" id="PTHR15160">
    <property type="entry name" value="VON HIPPEL-LINDAU PROTEIN"/>
    <property type="match status" value="1"/>
</dbReference>
<feature type="domain" description="BFN" evidence="1">
    <location>
        <begin position="1"/>
        <end position="133"/>
    </location>
</feature>
<accession>A0A382T3K0</accession>
<protein>
    <recommendedName>
        <fullName evidence="1">BFN domain-containing protein</fullName>
    </recommendedName>
</protein>
<dbReference type="PANTHER" id="PTHR15160:SF1">
    <property type="entry name" value="VON HIPPEL-LINDAU DISEASE TUMOR SUPPRESSOR"/>
    <property type="match status" value="1"/>
</dbReference>
<dbReference type="Pfam" id="PF02577">
    <property type="entry name" value="BFN_dom"/>
    <property type="match status" value="1"/>
</dbReference>
<dbReference type="Gene3D" id="3.10.690.10">
    <property type="entry name" value="Bifunctional nuclease domain"/>
    <property type="match status" value="1"/>
</dbReference>
<dbReference type="InterPro" id="IPR003729">
    <property type="entry name" value="Bi_nuclease_dom"/>
</dbReference>
<dbReference type="GO" id="GO:0004518">
    <property type="term" value="F:nuclease activity"/>
    <property type="evidence" value="ECO:0007669"/>
    <property type="project" value="InterPro"/>
</dbReference>
<dbReference type="AlphaFoldDB" id="A0A382T3K0"/>
<proteinExistence type="predicted"/>
<dbReference type="EMBL" id="UINC01133554">
    <property type="protein sequence ID" value="SVD16553.1"/>
    <property type="molecule type" value="Genomic_DNA"/>
</dbReference>
<feature type="non-terminal residue" evidence="2">
    <location>
        <position position="169"/>
    </location>
</feature>
<sequence>MVNVEVIKISYYPPSKGYAVLLQEIGGEKQLPIIVGSAEAQAIALALEGIEMPRPMTHDLINDIIDSFDSKIEKVIVSNLSRGTYFAKIVIKTSAIGEMRIDSRPSDAIAIALKTLAPVYVNKSVLQSASLKNVVYESGTTTPVSHETEFTKHRTLDNLKDALEKAIED</sequence>
<dbReference type="InterPro" id="IPR036104">
    <property type="entry name" value="BFN_sf"/>
</dbReference>